<dbReference type="Proteomes" id="UP000198282">
    <property type="component" value="Unassembled WGS sequence"/>
</dbReference>
<dbReference type="EMBL" id="FZOD01000006">
    <property type="protein sequence ID" value="SNS27153.1"/>
    <property type="molecule type" value="Genomic_DNA"/>
</dbReference>
<dbReference type="AlphaFoldDB" id="A0A239D6F3"/>
<reference evidence="1 2" key="1">
    <citation type="submission" date="2017-06" db="EMBL/GenBank/DDBJ databases">
        <authorList>
            <person name="Kim H.J."/>
            <person name="Triplett B.A."/>
        </authorList>
    </citation>
    <scope>NUCLEOTIDE SEQUENCE [LARGE SCALE GENOMIC DNA]</scope>
    <source>
        <strain evidence="1 2">CGMCC 4.2132</strain>
    </source>
</reference>
<organism evidence="1 2">
    <name type="scientific">Streptosporangium subroseum</name>
    <dbReference type="NCBI Taxonomy" id="106412"/>
    <lineage>
        <taxon>Bacteria</taxon>
        <taxon>Bacillati</taxon>
        <taxon>Actinomycetota</taxon>
        <taxon>Actinomycetes</taxon>
        <taxon>Streptosporangiales</taxon>
        <taxon>Streptosporangiaceae</taxon>
        <taxon>Streptosporangium</taxon>
    </lineage>
</organism>
<dbReference type="Gene3D" id="3.90.180.10">
    <property type="entry name" value="Medium-chain alcohol dehydrogenases, catalytic domain"/>
    <property type="match status" value="1"/>
</dbReference>
<dbReference type="Pfam" id="PF13602">
    <property type="entry name" value="ADH_zinc_N_2"/>
    <property type="match status" value="1"/>
</dbReference>
<gene>
    <name evidence="1" type="ORF">SAMN05216276_1006249</name>
</gene>
<sequence>MRSDGDGGCRGVQDLAELAETGKLTVRVGATYPLEHVADAQRALSAGGTSGKVVIEIT</sequence>
<name>A0A239D6F3_9ACTN</name>
<dbReference type="RefSeq" id="WP_218825189.1">
    <property type="nucleotide sequence ID" value="NZ_FZOD01000006.1"/>
</dbReference>
<accession>A0A239D6F3</accession>
<protein>
    <submittedName>
        <fullName evidence="1">NADPH2:quinone reductase</fullName>
    </submittedName>
</protein>
<evidence type="ECO:0000313" key="1">
    <source>
        <dbReference type="EMBL" id="SNS27153.1"/>
    </source>
</evidence>
<proteinExistence type="predicted"/>
<keyword evidence="2" id="KW-1185">Reference proteome</keyword>
<evidence type="ECO:0000313" key="2">
    <source>
        <dbReference type="Proteomes" id="UP000198282"/>
    </source>
</evidence>